<gene>
    <name evidence="2" type="ORF">KQX54_001623</name>
</gene>
<evidence type="ECO:0000313" key="2">
    <source>
        <dbReference type="EMBL" id="KAH0553498.1"/>
    </source>
</evidence>
<proteinExistence type="predicted"/>
<organism evidence="2 3">
    <name type="scientific">Cotesia glomerata</name>
    <name type="common">Lepidopteran parasitic wasp</name>
    <name type="synonym">Apanteles glomeratus</name>
    <dbReference type="NCBI Taxonomy" id="32391"/>
    <lineage>
        <taxon>Eukaryota</taxon>
        <taxon>Metazoa</taxon>
        <taxon>Ecdysozoa</taxon>
        <taxon>Arthropoda</taxon>
        <taxon>Hexapoda</taxon>
        <taxon>Insecta</taxon>
        <taxon>Pterygota</taxon>
        <taxon>Neoptera</taxon>
        <taxon>Endopterygota</taxon>
        <taxon>Hymenoptera</taxon>
        <taxon>Apocrita</taxon>
        <taxon>Ichneumonoidea</taxon>
        <taxon>Braconidae</taxon>
        <taxon>Microgastrinae</taxon>
        <taxon>Cotesia</taxon>
    </lineage>
</organism>
<evidence type="ECO:0000313" key="3">
    <source>
        <dbReference type="Proteomes" id="UP000826195"/>
    </source>
</evidence>
<comment type="caution">
    <text evidence="2">The sequence shown here is derived from an EMBL/GenBank/DDBJ whole genome shotgun (WGS) entry which is preliminary data.</text>
</comment>
<name>A0AAV7IIS0_COTGL</name>
<dbReference type="EMBL" id="JAHXZJ010001119">
    <property type="protein sequence ID" value="KAH0553498.1"/>
    <property type="molecule type" value="Genomic_DNA"/>
</dbReference>
<dbReference type="AlphaFoldDB" id="A0AAV7IIS0"/>
<dbReference type="Proteomes" id="UP000826195">
    <property type="component" value="Unassembled WGS sequence"/>
</dbReference>
<protein>
    <submittedName>
        <fullName evidence="2">Uncharacterized protein</fullName>
    </submittedName>
</protein>
<feature type="region of interest" description="Disordered" evidence="1">
    <location>
        <begin position="1"/>
        <end position="21"/>
    </location>
</feature>
<accession>A0AAV7IIS0</accession>
<sequence length="73" mass="7918">MHNMWNSGVSRGLEEKPSQAPDGMGSCLYLVEKATLNITRALTANRASSLVHLNVGKIPPVNSSRRLLVFSPV</sequence>
<reference evidence="2 3" key="1">
    <citation type="journal article" date="2021" name="J. Hered.">
        <title>A chromosome-level genome assembly of the parasitoid wasp, Cotesia glomerata (Hymenoptera: Braconidae).</title>
        <authorList>
            <person name="Pinto B.J."/>
            <person name="Weis J.J."/>
            <person name="Gamble T."/>
            <person name="Ode P.J."/>
            <person name="Paul R."/>
            <person name="Zaspel J.M."/>
        </authorList>
    </citation>
    <scope>NUCLEOTIDE SEQUENCE [LARGE SCALE GENOMIC DNA]</scope>
    <source>
        <strain evidence="2">CgM1</strain>
    </source>
</reference>
<keyword evidence="3" id="KW-1185">Reference proteome</keyword>
<evidence type="ECO:0000256" key="1">
    <source>
        <dbReference type="SAM" id="MobiDB-lite"/>
    </source>
</evidence>